<sequence length="282" mass="32416">MKKLFLLLMAAFLVTWGSYGSKISQQTDSATQVHEYVQAVTKNVDEQVEPSGTLKDVYLAGKNVPDYNGHDYYLINRNVPFFSKSDLNKKAGTIKLSEMDAYGRCRSNFMIVGPETLPHVPREGIGMVRPSGWRTIRYDFIENRYLYNRSHLLGYQLSGLNAERRNLITGTEYFNKRLMLPYENRVAETAKRGFHIAYRVTPIYKERELVARGVIMEGYSIEDSGRLHFNVFVYNIEPGVVINYENGDSYAQDDAASIAEKKAIEKSIRRHYKHKKKITNST</sequence>
<gene>
    <name evidence="3" type="ORF">HMPREF3182_00439</name>
</gene>
<keyword evidence="1" id="KW-0732">Signal</keyword>
<dbReference type="STRING" id="1588748.HMPREF3182_00439"/>
<proteinExistence type="predicted"/>
<dbReference type="PATRIC" id="fig|1588748.3.peg.426"/>
<feature type="signal peptide" evidence="1">
    <location>
        <begin position="1"/>
        <end position="20"/>
    </location>
</feature>
<reference evidence="4" key="1">
    <citation type="submission" date="2016-01" db="EMBL/GenBank/DDBJ databases">
        <authorList>
            <person name="Mitreva M."/>
            <person name="Pepin K.H."/>
            <person name="Mihindukulasuriya K.A."/>
            <person name="Fulton R."/>
            <person name="Fronick C."/>
            <person name="O'Laughlin M."/>
            <person name="Miner T."/>
            <person name="Herter B."/>
            <person name="Rosa B.A."/>
            <person name="Cordes M."/>
            <person name="Tomlinson C."/>
            <person name="Wollam A."/>
            <person name="Palsikar V.B."/>
            <person name="Mardis E.R."/>
            <person name="Wilson R.K."/>
        </authorList>
    </citation>
    <scope>NUCLEOTIDE SEQUENCE [LARGE SCALE GENOMIC DNA]</scope>
    <source>
        <strain evidence="4">KA00182</strain>
    </source>
</reference>
<dbReference type="Pfam" id="PF13930">
    <property type="entry name" value="Endonuclea_NS_2"/>
    <property type="match status" value="1"/>
</dbReference>
<name>A0A134CJC7_9FIRM</name>
<evidence type="ECO:0000259" key="2">
    <source>
        <dbReference type="Pfam" id="PF13930"/>
    </source>
</evidence>
<comment type="caution">
    <text evidence="3">The sequence shown here is derived from an EMBL/GenBank/DDBJ whole genome shotgun (WGS) entry which is preliminary data.</text>
</comment>
<dbReference type="Gene3D" id="3.40.570.10">
    <property type="entry name" value="Extracellular Endonuclease, subunit A"/>
    <property type="match status" value="1"/>
</dbReference>
<dbReference type="InterPro" id="IPR044927">
    <property type="entry name" value="Endonuclea_NS_2"/>
</dbReference>
<evidence type="ECO:0000313" key="3">
    <source>
        <dbReference type="EMBL" id="KXB92322.1"/>
    </source>
</evidence>
<dbReference type="InterPro" id="IPR044929">
    <property type="entry name" value="DNA/RNA_non-sp_Endonuclease_sf"/>
</dbReference>
<dbReference type="EMBL" id="LSDT01000014">
    <property type="protein sequence ID" value="KXB92322.1"/>
    <property type="molecule type" value="Genomic_DNA"/>
</dbReference>
<dbReference type="Proteomes" id="UP000070160">
    <property type="component" value="Unassembled WGS sequence"/>
</dbReference>
<dbReference type="AlphaFoldDB" id="A0A134CJC7"/>
<accession>A0A134CJC7</accession>
<organism evidence="3 4">
    <name type="scientific">Megasphaera hutchinsoni</name>
    <dbReference type="NCBI Taxonomy" id="1588748"/>
    <lineage>
        <taxon>Bacteria</taxon>
        <taxon>Bacillati</taxon>
        <taxon>Bacillota</taxon>
        <taxon>Negativicutes</taxon>
        <taxon>Veillonellales</taxon>
        <taxon>Veillonellaceae</taxon>
        <taxon>Megasphaera</taxon>
    </lineage>
</organism>
<dbReference type="RefSeq" id="WP_007392695.1">
    <property type="nucleotide sequence ID" value="NZ_KQ960933.1"/>
</dbReference>
<evidence type="ECO:0000313" key="4">
    <source>
        <dbReference type="Proteomes" id="UP000070160"/>
    </source>
</evidence>
<feature type="chain" id="PRO_5007463449" description="Type VII secretion system protein EssD-like domain-containing protein" evidence="1">
    <location>
        <begin position="21"/>
        <end position="282"/>
    </location>
</feature>
<evidence type="ECO:0000256" key="1">
    <source>
        <dbReference type="SAM" id="SignalP"/>
    </source>
</evidence>
<keyword evidence="4" id="KW-1185">Reference proteome</keyword>
<feature type="domain" description="Type VII secretion system protein EssD-like" evidence="2">
    <location>
        <begin position="142"/>
        <end position="218"/>
    </location>
</feature>
<protein>
    <recommendedName>
        <fullName evidence="2">Type VII secretion system protein EssD-like domain-containing protein</fullName>
    </recommendedName>
</protein>